<reference evidence="2 3" key="1">
    <citation type="submission" date="2019-06" db="EMBL/GenBank/DDBJ databases">
        <title>Sequencing the genomes of 1000 actinobacteria strains.</title>
        <authorList>
            <person name="Klenk H.-P."/>
        </authorList>
    </citation>
    <scope>NUCLEOTIDE SEQUENCE [LARGE SCALE GENOMIC DNA]</scope>
    <source>
        <strain evidence="2 3">DSM 105492</strain>
    </source>
</reference>
<evidence type="ECO:0000313" key="2">
    <source>
        <dbReference type="EMBL" id="TQM33733.1"/>
    </source>
</evidence>
<keyword evidence="1" id="KW-1133">Transmembrane helix</keyword>
<dbReference type="OrthoDB" id="5072117at2"/>
<feature type="transmembrane region" description="Helical" evidence="1">
    <location>
        <begin position="173"/>
        <end position="193"/>
    </location>
</feature>
<evidence type="ECO:0008006" key="4">
    <source>
        <dbReference type="Google" id="ProtNLM"/>
    </source>
</evidence>
<evidence type="ECO:0000256" key="1">
    <source>
        <dbReference type="SAM" id="Phobius"/>
    </source>
</evidence>
<keyword evidence="1" id="KW-0812">Transmembrane</keyword>
<dbReference type="RefSeq" id="WP_141892281.1">
    <property type="nucleotide sequence ID" value="NZ_BAABLH010000016.1"/>
</dbReference>
<name>A0A543FIP0_9MICO</name>
<evidence type="ECO:0000313" key="3">
    <source>
        <dbReference type="Proteomes" id="UP000320235"/>
    </source>
</evidence>
<sequence>MAERQDAASTRSETADAVTVIVIGALAAVVVIVAAVLRAVDVFRPGGIAWTFDVDQVPVDASLGSETAGVEGFITQALVIAPGVNAVSVTAIVLSIVVGAIAALLVIAAVVFVAFSLLRGRIFVPATARAFDVIGWSIVLGAGAVLFFDTLGRNGVLAAIGAEDVGADLGAQFWAFAPAWAAGVSVGIVGRAFRRGVRLQRDTEGLV</sequence>
<feature type="transmembrane region" description="Helical" evidence="1">
    <location>
        <begin position="92"/>
        <end position="118"/>
    </location>
</feature>
<accession>A0A543FIP0</accession>
<dbReference type="EMBL" id="VFPE01000001">
    <property type="protein sequence ID" value="TQM33733.1"/>
    <property type="molecule type" value="Genomic_DNA"/>
</dbReference>
<feature type="transmembrane region" description="Helical" evidence="1">
    <location>
        <begin position="20"/>
        <end position="40"/>
    </location>
</feature>
<keyword evidence="1" id="KW-0472">Membrane</keyword>
<dbReference type="AlphaFoldDB" id="A0A543FIP0"/>
<keyword evidence="3" id="KW-1185">Reference proteome</keyword>
<dbReference type="Proteomes" id="UP000320235">
    <property type="component" value="Unassembled WGS sequence"/>
</dbReference>
<protein>
    <recommendedName>
        <fullName evidence="4">DUF2975 domain-containing protein</fullName>
    </recommendedName>
</protein>
<gene>
    <name evidence="2" type="ORF">FB391_0015</name>
</gene>
<proteinExistence type="predicted"/>
<comment type="caution">
    <text evidence="2">The sequence shown here is derived from an EMBL/GenBank/DDBJ whole genome shotgun (WGS) entry which is preliminary data.</text>
</comment>
<feature type="transmembrane region" description="Helical" evidence="1">
    <location>
        <begin position="130"/>
        <end position="148"/>
    </location>
</feature>
<organism evidence="2 3">
    <name type="scientific">Microbacterium kyungheense</name>
    <dbReference type="NCBI Taxonomy" id="1263636"/>
    <lineage>
        <taxon>Bacteria</taxon>
        <taxon>Bacillati</taxon>
        <taxon>Actinomycetota</taxon>
        <taxon>Actinomycetes</taxon>
        <taxon>Micrococcales</taxon>
        <taxon>Microbacteriaceae</taxon>
        <taxon>Microbacterium</taxon>
    </lineage>
</organism>